<protein>
    <submittedName>
        <fullName evidence="2">Uncharacterized protein</fullName>
    </submittedName>
</protein>
<reference evidence="2" key="2">
    <citation type="submission" date="2021-10" db="EMBL/GenBank/DDBJ databases">
        <title>Phylogenomics reveals ancestral predisposition of the termite-cultivated fungus Termitomyces towards a domesticated lifestyle.</title>
        <authorList>
            <person name="Auxier B."/>
            <person name="Grum-Grzhimaylo A."/>
            <person name="Cardenas M.E."/>
            <person name="Lodge J.D."/>
            <person name="Laessoe T."/>
            <person name="Pedersen O."/>
            <person name="Smith M.E."/>
            <person name="Kuyper T.W."/>
            <person name="Franco-Molano E.A."/>
            <person name="Baroni T.J."/>
            <person name="Aanen D.K."/>
        </authorList>
    </citation>
    <scope>NUCLEOTIDE SEQUENCE</scope>
    <source>
        <strain evidence="2">D49</strain>
    </source>
</reference>
<feature type="region of interest" description="Disordered" evidence="1">
    <location>
        <begin position="33"/>
        <end position="114"/>
    </location>
</feature>
<dbReference type="Proteomes" id="UP000717328">
    <property type="component" value="Unassembled WGS sequence"/>
</dbReference>
<accession>A0A9P7GJP3</accession>
<reference evidence="2" key="1">
    <citation type="submission" date="2021-02" db="EMBL/GenBank/DDBJ databases">
        <authorList>
            <person name="Nieuwenhuis M."/>
            <person name="Van De Peppel L.J.J."/>
        </authorList>
    </citation>
    <scope>NUCLEOTIDE SEQUENCE</scope>
    <source>
        <strain evidence="2">D49</strain>
    </source>
</reference>
<name>A0A9P7GJP3_9AGAR</name>
<evidence type="ECO:0000313" key="2">
    <source>
        <dbReference type="EMBL" id="KAG5651887.1"/>
    </source>
</evidence>
<keyword evidence="3" id="KW-1185">Reference proteome</keyword>
<evidence type="ECO:0000256" key="1">
    <source>
        <dbReference type="SAM" id="MobiDB-lite"/>
    </source>
</evidence>
<comment type="caution">
    <text evidence="2">The sequence shown here is derived from an EMBL/GenBank/DDBJ whole genome shotgun (WGS) entry which is preliminary data.</text>
</comment>
<sequence length="144" mass="15356">MGKCSSAIFAYGFILKESDIEKLLDALDIDLRGNKSDNGLQNGSGDGSDDDSDNGSDKGFEKALEKASEDGKGKGSDSKGSDDASDDEIDDHEPFDRTGSDCAEGNSSEGLDKGQAKLAVRFTGKRGTFLGHEYNADLWGYDNR</sequence>
<dbReference type="AlphaFoldDB" id="A0A9P7GJP3"/>
<gene>
    <name evidence="2" type="ORF">H0H81_007044</name>
</gene>
<dbReference type="EMBL" id="JABCKI010000185">
    <property type="protein sequence ID" value="KAG5651887.1"/>
    <property type="molecule type" value="Genomic_DNA"/>
</dbReference>
<proteinExistence type="predicted"/>
<feature type="compositionally biased region" description="Basic and acidic residues" evidence="1">
    <location>
        <begin position="55"/>
        <end position="82"/>
    </location>
</feature>
<evidence type="ECO:0000313" key="3">
    <source>
        <dbReference type="Proteomes" id="UP000717328"/>
    </source>
</evidence>
<organism evidence="2 3">
    <name type="scientific">Sphagnurus paluster</name>
    <dbReference type="NCBI Taxonomy" id="117069"/>
    <lineage>
        <taxon>Eukaryota</taxon>
        <taxon>Fungi</taxon>
        <taxon>Dikarya</taxon>
        <taxon>Basidiomycota</taxon>
        <taxon>Agaricomycotina</taxon>
        <taxon>Agaricomycetes</taxon>
        <taxon>Agaricomycetidae</taxon>
        <taxon>Agaricales</taxon>
        <taxon>Tricholomatineae</taxon>
        <taxon>Lyophyllaceae</taxon>
        <taxon>Sphagnurus</taxon>
    </lineage>
</organism>